<accession>A0ABN1TAN4</accession>
<organism evidence="2 3">
    <name type="scientific">Kitasatospora arboriphila</name>
    <dbReference type="NCBI Taxonomy" id="258052"/>
    <lineage>
        <taxon>Bacteria</taxon>
        <taxon>Bacillati</taxon>
        <taxon>Actinomycetota</taxon>
        <taxon>Actinomycetes</taxon>
        <taxon>Kitasatosporales</taxon>
        <taxon>Streptomycetaceae</taxon>
        <taxon>Kitasatospora</taxon>
    </lineage>
</organism>
<proteinExistence type="predicted"/>
<evidence type="ECO:0000256" key="1">
    <source>
        <dbReference type="SAM" id="MobiDB-lite"/>
    </source>
</evidence>
<feature type="region of interest" description="Disordered" evidence="1">
    <location>
        <begin position="1"/>
        <end position="49"/>
    </location>
</feature>
<sequence length="196" mass="20663">MDNGPADQQGGRVTAPDAPAPPSDDTAAADPTDAALPTGTDREAPGTVRGLPLPQLLLDLIADGRWRHPGDEALAAALPWFADPVELLPDVAAVRRQSASLDDLSGEDLGPLFRQARGSTAADPVELPWLDAERAVLIAVARTAGDDTALALDYRTDPADPRVVGSDIWTNPREYTWRVAAPTFTAFATTLGLLQP</sequence>
<name>A0ABN1TAN4_9ACTN</name>
<evidence type="ECO:0000313" key="2">
    <source>
        <dbReference type="EMBL" id="GAA1071546.1"/>
    </source>
</evidence>
<comment type="caution">
    <text evidence="2">The sequence shown here is derived from an EMBL/GenBank/DDBJ whole genome shotgun (WGS) entry which is preliminary data.</text>
</comment>
<reference evidence="2 3" key="1">
    <citation type="journal article" date="2019" name="Int. J. Syst. Evol. Microbiol.">
        <title>The Global Catalogue of Microorganisms (GCM) 10K type strain sequencing project: providing services to taxonomists for standard genome sequencing and annotation.</title>
        <authorList>
            <consortium name="The Broad Institute Genomics Platform"/>
            <consortium name="The Broad Institute Genome Sequencing Center for Infectious Disease"/>
            <person name="Wu L."/>
            <person name="Ma J."/>
        </authorList>
    </citation>
    <scope>NUCLEOTIDE SEQUENCE [LARGE SCALE GENOMIC DNA]</scope>
    <source>
        <strain evidence="2 3">JCM 13002</strain>
    </source>
</reference>
<gene>
    <name evidence="2" type="ORF">GCM10009663_08580</name>
</gene>
<protein>
    <recommendedName>
        <fullName evidence="4">SMI1/KNR4 family protein</fullName>
    </recommendedName>
</protein>
<dbReference type="EMBL" id="BAAALD010000005">
    <property type="protein sequence ID" value="GAA1071546.1"/>
    <property type="molecule type" value="Genomic_DNA"/>
</dbReference>
<evidence type="ECO:0000313" key="3">
    <source>
        <dbReference type="Proteomes" id="UP001499987"/>
    </source>
</evidence>
<evidence type="ECO:0008006" key="4">
    <source>
        <dbReference type="Google" id="ProtNLM"/>
    </source>
</evidence>
<feature type="compositionally biased region" description="Low complexity" evidence="1">
    <location>
        <begin position="23"/>
        <end position="39"/>
    </location>
</feature>
<keyword evidence="3" id="KW-1185">Reference proteome</keyword>
<dbReference type="Proteomes" id="UP001499987">
    <property type="component" value="Unassembled WGS sequence"/>
</dbReference>